<dbReference type="EMBL" id="BTSY01000005">
    <property type="protein sequence ID" value="GMT30442.1"/>
    <property type="molecule type" value="Genomic_DNA"/>
</dbReference>
<feature type="non-terminal residue" evidence="2">
    <location>
        <position position="1"/>
    </location>
</feature>
<feature type="transmembrane region" description="Helical" evidence="1">
    <location>
        <begin position="80"/>
        <end position="98"/>
    </location>
</feature>
<dbReference type="GO" id="GO:0016485">
    <property type="term" value="P:protein processing"/>
    <property type="evidence" value="ECO:0007669"/>
    <property type="project" value="InterPro"/>
</dbReference>
<gene>
    <name evidence="2" type="ORF">PFISCL1PPCAC_21739</name>
</gene>
<evidence type="ECO:0000256" key="1">
    <source>
        <dbReference type="SAM" id="Phobius"/>
    </source>
</evidence>
<proteinExistence type="predicted"/>
<dbReference type="Proteomes" id="UP001432322">
    <property type="component" value="Unassembled WGS sequence"/>
</dbReference>
<reference evidence="2" key="1">
    <citation type="submission" date="2023-10" db="EMBL/GenBank/DDBJ databases">
        <title>Genome assembly of Pristionchus species.</title>
        <authorList>
            <person name="Yoshida K."/>
            <person name="Sommer R.J."/>
        </authorList>
    </citation>
    <scope>NUCLEOTIDE SEQUENCE</scope>
    <source>
        <strain evidence="2">RS5133</strain>
    </source>
</reference>
<organism evidence="2 3">
    <name type="scientific">Pristionchus fissidentatus</name>
    <dbReference type="NCBI Taxonomy" id="1538716"/>
    <lineage>
        <taxon>Eukaryota</taxon>
        <taxon>Metazoa</taxon>
        <taxon>Ecdysozoa</taxon>
        <taxon>Nematoda</taxon>
        <taxon>Chromadorea</taxon>
        <taxon>Rhabditida</taxon>
        <taxon>Rhabditina</taxon>
        <taxon>Diplogasteromorpha</taxon>
        <taxon>Diplogasteroidea</taxon>
        <taxon>Neodiplogasteridae</taxon>
        <taxon>Pristionchus</taxon>
    </lineage>
</organism>
<comment type="caution">
    <text evidence="2">The sequence shown here is derived from an EMBL/GenBank/DDBJ whole genome shotgun (WGS) entry which is preliminary data.</text>
</comment>
<evidence type="ECO:0000313" key="2">
    <source>
        <dbReference type="EMBL" id="GMT30442.1"/>
    </source>
</evidence>
<keyword evidence="1" id="KW-0812">Transmembrane</keyword>
<accession>A0AAV5WEY0</accession>
<dbReference type="GO" id="GO:0016020">
    <property type="term" value="C:membrane"/>
    <property type="evidence" value="ECO:0007669"/>
    <property type="project" value="InterPro"/>
</dbReference>
<feature type="transmembrane region" description="Helical" evidence="1">
    <location>
        <begin position="110"/>
        <end position="131"/>
    </location>
</feature>
<dbReference type="InterPro" id="IPR001108">
    <property type="entry name" value="Peptidase_A22A"/>
</dbReference>
<keyword evidence="1" id="KW-0472">Membrane</keyword>
<sequence length="146" mass="15945">QAILGPVFLCIILTQIGWMSVYDCKTTKNLFVFESFFPNNCVITMQSQVNATFAVVVFALVSALMTSLVVFHFKKLVEACLSLWCIIVSFAIAGSIFQDGAAKLAIDKETQSAIAASMTAVYGGGAVLAFFTNRSPHWFHQVYVVS</sequence>
<keyword evidence="3" id="KW-1185">Reference proteome</keyword>
<dbReference type="AlphaFoldDB" id="A0AAV5WEY0"/>
<dbReference type="Pfam" id="PF01080">
    <property type="entry name" value="Presenilin"/>
    <property type="match status" value="1"/>
</dbReference>
<dbReference type="GO" id="GO:0042500">
    <property type="term" value="F:aspartic endopeptidase activity, intramembrane cleaving"/>
    <property type="evidence" value="ECO:0007669"/>
    <property type="project" value="InterPro"/>
</dbReference>
<name>A0AAV5WEY0_9BILA</name>
<feature type="transmembrane region" description="Helical" evidence="1">
    <location>
        <begin position="53"/>
        <end position="73"/>
    </location>
</feature>
<keyword evidence="1" id="KW-1133">Transmembrane helix</keyword>
<protein>
    <submittedName>
        <fullName evidence="2">Uncharacterized protein</fullName>
    </submittedName>
</protein>
<evidence type="ECO:0000313" key="3">
    <source>
        <dbReference type="Proteomes" id="UP001432322"/>
    </source>
</evidence>
<feature type="non-terminal residue" evidence="2">
    <location>
        <position position="146"/>
    </location>
</feature>